<dbReference type="InterPro" id="IPR027417">
    <property type="entry name" value="P-loop_NTPase"/>
</dbReference>
<evidence type="ECO:0000256" key="3">
    <source>
        <dbReference type="ARBA" id="ARBA00022806"/>
    </source>
</evidence>
<dbReference type="Pfam" id="PF08706">
    <property type="entry name" value="D5_N"/>
    <property type="match status" value="1"/>
</dbReference>
<keyword evidence="3" id="KW-0347">Helicase</keyword>
<protein>
    <submittedName>
        <fullName evidence="6">Putative Poxvirus D5 protein-like protein</fullName>
    </submittedName>
</protein>
<dbReference type="InterPro" id="IPR014015">
    <property type="entry name" value="Helicase_SF3_DNA-vir"/>
</dbReference>
<accession>B3T949</accession>
<organism evidence="6">
    <name type="scientific">uncultured marine crenarchaeote HF4000_APKG6D9</name>
    <dbReference type="NCBI Taxonomy" id="455597"/>
    <lineage>
        <taxon>Archaea</taxon>
        <taxon>Nitrososphaerota</taxon>
        <taxon>Nitrososphaeria</taxon>
        <taxon>Nitrosopumilales</taxon>
        <taxon>environmental samples</taxon>
    </lineage>
</organism>
<dbReference type="Gene3D" id="3.40.50.300">
    <property type="entry name" value="P-loop containing nucleotide triphosphate hydrolases"/>
    <property type="match status" value="1"/>
</dbReference>
<dbReference type="EMBL" id="EU016644">
    <property type="protein sequence ID" value="ABZ09108.1"/>
    <property type="molecule type" value="Genomic_DNA"/>
</dbReference>
<keyword evidence="4" id="KW-0067">ATP-binding</keyword>
<gene>
    <name evidence="6" type="ORF">ALOHA_HF4000APKG6D9ctg2g13</name>
</gene>
<keyword evidence="1" id="KW-0547">Nucleotide-binding</keyword>
<proteinExistence type="predicted"/>
<dbReference type="InterPro" id="IPR006500">
    <property type="entry name" value="Helicase_put_C_phage/plasmid"/>
</dbReference>
<evidence type="ECO:0000313" key="6">
    <source>
        <dbReference type="EMBL" id="ABZ09108.1"/>
    </source>
</evidence>
<dbReference type="GO" id="GO:0005524">
    <property type="term" value="F:ATP binding"/>
    <property type="evidence" value="ECO:0007669"/>
    <property type="project" value="UniProtKB-KW"/>
</dbReference>
<evidence type="ECO:0000256" key="2">
    <source>
        <dbReference type="ARBA" id="ARBA00022801"/>
    </source>
</evidence>
<dbReference type="GO" id="GO:0004386">
    <property type="term" value="F:helicase activity"/>
    <property type="evidence" value="ECO:0007669"/>
    <property type="project" value="UniProtKB-KW"/>
</dbReference>
<dbReference type="InterPro" id="IPR004968">
    <property type="entry name" value="DNA_primase/NTPase_C"/>
</dbReference>
<name>B3T949_9ARCH</name>
<keyword evidence="2" id="KW-0378">Hydrolase</keyword>
<dbReference type="InterPro" id="IPR045455">
    <property type="entry name" value="NrS-1_pol-like_helicase"/>
</dbReference>
<sequence length="435" mass="50090">MSIPTLSETSKMNENRHGNSYYAYVIRSSFHFKTLRESEQVLVYEDGIYKSGGEIIIKEECQKIIPDCKKHNCNEVINTIRRETYVPRDQEFDNHENLVNLRNGILNLQTQQLSPHSHNFLFRIQLPITYDQNATCEQFIRFLEQCHPDEKNRITALEAFASTLLPNIHLEKMFMNVGSGANGKSTYLKVIEQFLGTDNVSNISIHDMESDRFAKAGLVGKFANIYADISRRELPELASVKAVISSDSISVQRKGEHRFTMRNTAKLIFSCNELPELGEDSHAVYRRLVLIEWNERFSHQDKHHKINPNLFKELTTEQELSGILNLLLQHTQKISKNGKLTYDETALKLRGIWAQKADPIGTFLDSCVEQDFETKTSKASIFQAFCSWCKSNKITPKKQKQFNYKVSQKFAIQDTIGRIENKTTRLWEGIKVVSA</sequence>
<evidence type="ECO:0000259" key="5">
    <source>
        <dbReference type="PROSITE" id="PS51206"/>
    </source>
</evidence>
<dbReference type="NCBIfam" id="TIGR01613">
    <property type="entry name" value="primase_Cterm"/>
    <property type="match status" value="1"/>
</dbReference>
<dbReference type="PANTHER" id="PTHR35372:SF2">
    <property type="entry name" value="SF3 HELICASE DOMAIN-CONTAINING PROTEIN"/>
    <property type="match status" value="1"/>
</dbReference>
<dbReference type="AlphaFoldDB" id="B3T949"/>
<dbReference type="PANTHER" id="PTHR35372">
    <property type="entry name" value="ATP BINDING PROTEIN-RELATED"/>
    <property type="match status" value="1"/>
</dbReference>
<dbReference type="InterPro" id="IPR014818">
    <property type="entry name" value="Phage/plasmid_primase_P4_C"/>
</dbReference>
<dbReference type="GO" id="GO:0016787">
    <property type="term" value="F:hydrolase activity"/>
    <property type="evidence" value="ECO:0007669"/>
    <property type="project" value="UniProtKB-KW"/>
</dbReference>
<reference evidence="6" key="1">
    <citation type="journal article" date="2008" name="ISME J.">
        <title>Genomic patterns of recombination, clonal divergence and environment in marine microbial populations.</title>
        <authorList>
            <person name="Konstantinidis K.T."/>
            <person name="Delong E.F."/>
        </authorList>
    </citation>
    <scope>NUCLEOTIDE SEQUENCE</scope>
</reference>
<dbReference type="Pfam" id="PF03288">
    <property type="entry name" value="Pox_D5"/>
    <property type="match status" value="1"/>
</dbReference>
<feature type="domain" description="SF3 helicase" evidence="5">
    <location>
        <begin position="151"/>
        <end position="306"/>
    </location>
</feature>
<dbReference type="InterPro" id="IPR051620">
    <property type="entry name" value="ORF904-like_C"/>
</dbReference>
<dbReference type="PROSITE" id="PS51206">
    <property type="entry name" value="SF3_HELICASE_1"/>
    <property type="match status" value="1"/>
</dbReference>
<dbReference type="Pfam" id="PF19263">
    <property type="entry name" value="DUF5906"/>
    <property type="match status" value="1"/>
</dbReference>
<dbReference type="SMART" id="SM00885">
    <property type="entry name" value="D5_N"/>
    <property type="match status" value="1"/>
</dbReference>
<evidence type="ECO:0000256" key="1">
    <source>
        <dbReference type="ARBA" id="ARBA00022741"/>
    </source>
</evidence>
<evidence type="ECO:0000256" key="4">
    <source>
        <dbReference type="ARBA" id="ARBA00022840"/>
    </source>
</evidence>
<dbReference type="SUPFAM" id="SSF52540">
    <property type="entry name" value="P-loop containing nucleoside triphosphate hydrolases"/>
    <property type="match status" value="1"/>
</dbReference>